<name>A0A0C3D065_HEBCY</name>
<evidence type="ECO:0000313" key="4">
    <source>
        <dbReference type="Proteomes" id="UP000053424"/>
    </source>
</evidence>
<dbReference type="OrthoDB" id="8954335at2759"/>
<evidence type="ECO:0000259" key="2">
    <source>
        <dbReference type="Pfam" id="PF01926"/>
    </source>
</evidence>
<gene>
    <name evidence="3" type="ORF">M413DRAFT_116500</name>
</gene>
<dbReference type="Gene3D" id="3.40.50.300">
    <property type="entry name" value="P-loop containing nucleotide triphosphate hydrolases"/>
    <property type="match status" value="1"/>
</dbReference>
<keyword evidence="4" id="KW-1185">Reference proteome</keyword>
<feature type="domain" description="G" evidence="2">
    <location>
        <begin position="54"/>
        <end position="116"/>
    </location>
</feature>
<dbReference type="CDD" id="cd00882">
    <property type="entry name" value="Ras_like_GTPase"/>
    <property type="match status" value="1"/>
</dbReference>
<reference evidence="3 4" key="1">
    <citation type="submission" date="2014-04" db="EMBL/GenBank/DDBJ databases">
        <authorList>
            <consortium name="DOE Joint Genome Institute"/>
            <person name="Kuo A."/>
            <person name="Gay G."/>
            <person name="Dore J."/>
            <person name="Kohler A."/>
            <person name="Nagy L.G."/>
            <person name="Floudas D."/>
            <person name="Copeland A."/>
            <person name="Barry K.W."/>
            <person name="Cichocki N."/>
            <person name="Veneault-Fourrey C."/>
            <person name="LaButti K."/>
            <person name="Lindquist E.A."/>
            <person name="Lipzen A."/>
            <person name="Lundell T."/>
            <person name="Morin E."/>
            <person name="Murat C."/>
            <person name="Sun H."/>
            <person name="Tunlid A."/>
            <person name="Henrissat B."/>
            <person name="Grigoriev I.V."/>
            <person name="Hibbett D.S."/>
            <person name="Martin F."/>
            <person name="Nordberg H.P."/>
            <person name="Cantor M.N."/>
            <person name="Hua S.X."/>
        </authorList>
    </citation>
    <scope>NUCLEOTIDE SEQUENCE [LARGE SCALE GENOMIC DNA]</scope>
    <source>
        <strain evidence="4">h7</strain>
    </source>
</reference>
<feature type="compositionally biased region" description="Low complexity" evidence="1">
    <location>
        <begin position="12"/>
        <end position="21"/>
    </location>
</feature>
<dbReference type="InterPro" id="IPR027417">
    <property type="entry name" value="P-loop_NTPase"/>
</dbReference>
<dbReference type="AlphaFoldDB" id="A0A0C3D065"/>
<dbReference type="GO" id="GO:0005525">
    <property type="term" value="F:GTP binding"/>
    <property type="evidence" value="ECO:0007669"/>
    <property type="project" value="InterPro"/>
</dbReference>
<reference evidence="4" key="2">
    <citation type="submission" date="2015-01" db="EMBL/GenBank/DDBJ databases">
        <title>Evolutionary Origins and Diversification of the Mycorrhizal Mutualists.</title>
        <authorList>
            <consortium name="DOE Joint Genome Institute"/>
            <consortium name="Mycorrhizal Genomics Consortium"/>
            <person name="Kohler A."/>
            <person name="Kuo A."/>
            <person name="Nagy L.G."/>
            <person name="Floudas D."/>
            <person name="Copeland A."/>
            <person name="Barry K.W."/>
            <person name="Cichocki N."/>
            <person name="Veneault-Fourrey C."/>
            <person name="LaButti K."/>
            <person name="Lindquist E.A."/>
            <person name="Lipzen A."/>
            <person name="Lundell T."/>
            <person name="Morin E."/>
            <person name="Murat C."/>
            <person name="Riley R."/>
            <person name="Ohm R."/>
            <person name="Sun H."/>
            <person name="Tunlid A."/>
            <person name="Henrissat B."/>
            <person name="Grigoriev I.V."/>
            <person name="Hibbett D.S."/>
            <person name="Martin F."/>
        </authorList>
    </citation>
    <scope>NUCLEOTIDE SEQUENCE [LARGE SCALE GENOMIC DNA]</scope>
    <source>
        <strain evidence="4">h7</strain>
    </source>
</reference>
<dbReference type="Pfam" id="PF01926">
    <property type="entry name" value="MMR_HSR1"/>
    <property type="match status" value="1"/>
</dbReference>
<organism evidence="3 4">
    <name type="scientific">Hebeloma cylindrosporum</name>
    <dbReference type="NCBI Taxonomy" id="76867"/>
    <lineage>
        <taxon>Eukaryota</taxon>
        <taxon>Fungi</taxon>
        <taxon>Dikarya</taxon>
        <taxon>Basidiomycota</taxon>
        <taxon>Agaricomycotina</taxon>
        <taxon>Agaricomycetes</taxon>
        <taxon>Agaricomycetidae</taxon>
        <taxon>Agaricales</taxon>
        <taxon>Agaricineae</taxon>
        <taxon>Hymenogastraceae</taxon>
        <taxon>Hebeloma</taxon>
    </lineage>
</organism>
<dbReference type="Proteomes" id="UP000053424">
    <property type="component" value="Unassembled WGS sequence"/>
</dbReference>
<feature type="region of interest" description="Disordered" evidence="1">
    <location>
        <begin position="1"/>
        <end position="44"/>
    </location>
</feature>
<dbReference type="InterPro" id="IPR006073">
    <property type="entry name" value="GTP-bd"/>
</dbReference>
<protein>
    <recommendedName>
        <fullName evidence="2">G domain-containing protein</fullName>
    </recommendedName>
</protein>
<evidence type="ECO:0000256" key="1">
    <source>
        <dbReference type="SAM" id="MobiDB-lite"/>
    </source>
</evidence>
<accession>A0A0C3D065</accession>
<dbReference type="STRING" id="686832.A0A0C3D065"/>
<dbReference type="SUPFAM" id="SSF52540">
    <property type="entry name" value="P-loop containing nucleoside triphosphate hydrolases"/>
    <property type="match status" value="1"/>
</dbReference>
<evidence type="ECO:0000313" key="3">
    <source>
        <dbReference type="EMBL" id="KIM49819.1"/>
    </source>
</evidence>
<sequence>MAQRVPLNGKYSPKSSEQSSDTSERSGNVNGILGKTRQAPPAGADDIVPDKIMIAVVGPTGSGKSTFIRVATGVDVAIGDELEPCTSEISMIKLPNSELSENDIIFIDTPGFDTLEVSESDILKQLSDFLRSTFKEKAVLSGLLYFHRISTNRKTGFPQYQSSVLKRLVGTGHGPLKKVILVTTAWDEVDEATGESREEQLKDDHGYWKPMIDQGSRFQRFKGSRESAFTLIKPFVDQANQRFKNARDLERKKVTNRFRSEIRRLGQDQQKLLREINGELKNPEGRANLQALRKEYEELKSSSNHLLDTISAVWDHLG</sequence>
<dbReference type="EMBL" id="KN831768">
    <property type="protein sequence ID" value="KIM49819.1"/>
    <property type="molecule type" value="Genomic_DNA"/>
</dbReference>
<dbReference type="HOGENOM" id="CLU_018003_0_0_1"/>
<proteinExistence type="predicted"/>